<proteinExistence type="predicted"/>
<evidence type="ECO:0000313" key="1">
    <source>
        <dbReference type="EMBL" id="EOQ87408.1"/>
    </source>
</evidence>
<gene>
    <name evidence="1" type="ORF">LEP1GSC202_0332</name>
</gene>
<dbReference type="Gene3D" id="2.60.120.40">
    <property type="match status" value="1"/>
</dbReference>
<dbReference type="InterPro" id="IPR008983">
    <property type="entry name" value="Tumour_necrosis_fac-like_dom"/>
</dbReference>
<protein>
    <submittedName>
        <fullName evidence="1">Uncharacterized protein</fullName>
    </submittedName>
</protein>
<reference evidence="1 2" key="1">
    <citation type="submission" date="2013-04" db="EMBL/GenBank/DDBJ databases">
        <authorList>
            <person name="Harkins D.M."/>
            <person name="Durkin A.S."/>
            <person name="Brinkac L.M."/>
            <person name="Haft D.H."/>
            <person name="Selengut J.D."/>
            <person name="Sanka R."/>
            <person name="DePew J."/>
            <person name="Purushe J."/>
            <person name="Hartskeerl R.A."/>
            <person name="Ahmed A."/>
            <person name="van der Linden H."/>
            <person name="Goris M.G.A."/>
            <person name="Vinetz J.M."/>
            <person name="Sutton G.G."/>
            <person name="Nierman W.C."/>
            <person name="Fouts D.E."/>
        </authorList>
    </citation>
    <scope>NUCLEOTIDE SEQUENCE [LARGE SCALE GENOMIC DNA]</scope>
    <source>
        <strain evidence="1 2">Sao Paulo</strain>
    </source>
</reference>
<dbReference type="AlphaFoldDB" id="A0A5E8H9L5"/>
<name>A0A5E8H9L5_9LEPT</name>
<dbReference type="EMBL" id="AOGX02000036">
    <property type="protein sequence ID" value="EOQ87408.1"/>
    <property type="molecule type" value="Genomic_DNA"/>
</dbReference>
<organism evidence="1 2">
    <name type="scientific">Leptospira yanagawae serovar Saopaulo str. Sao Paulo = ATCC 700523</name>
    <dbReference type="NCBI Taxonomy" id="1249483"/>
    <lineage>
        <taxon>Bacteria</taxon>
        <taxon>Pseudomonadati</taxon>
        <taxon>Spirochaetota</taxon>
        <taxon>Spirochaetia</taxon>
        <taxon>Leptospirales</taxon>
        <taxon>Leptospiraceae</taxon>
        <taxon>Leptospira</taxon>
    </lineage>
</organism>
<accession>A0A5E8H9L5</accession>
<evidence type="ECO:0000313" key="2">
    <source>
        <dbReference type="Proteomes" id="UP000013996"/>
    </source>
</evidence>
<comment type="caution">
    <text evidence="1">The sequence shown here is derived from an EMBL/GenBank/DDBJ whole genome shotgun (WGS) entry which is preliminary data.</text>
</comment>
<sequence>MTFRIFITKIIVFSLISCSSFWEDVGIKESNSSADNILLLSLLTASNNPIKSEISARVRLASEQVITNNTETDIQFTTVDYDNTNLWNSISGFKIKTSGKYLVVLNAAFQSNTTGNRYYHIGCNCSGSATPLATAAYSNAQNDFDSSASISAIRSFQVNDVIYSNVRQTSGSNLNLRANITTLSIFKLD</sequence>
<dbReference type="Proteomes" id="UP000013996">
    <property type="component" value="Unassembled WGS sequence"/>
</dbReference>
<dbReference type="RefSeq" id="WP_015678912.1">
    <property type="nucleotide sequence ID" value="NZ_AOGX02000036.1"/>
</dbReference>